<evidence type="ECO:0000256" key="2">
    <source>
        <dbReference type="ARBA" id="ARBA00006980"/>
    </source>
</evidence>
<feature type="domain" description="NolW-like" evidence="14">
    <location>
        <begin position="215"/>
        <end position="278"/>
    </location>
</feature>
<dbReference type="InterPro" id="IPR038591">
    <property type="entry name" value="NolW-like_sf"/>
</dbReference>
<dbReference type="KEGG" id="hhk:HH1059_12290"/>
<dbReference type="Gene3D" id="3.30.1370.120">
    <property type="match status" value="3"/>
</dbReference>
<dbReference type="AlphaFoldDB" id="A0A110B1Z4"/>
<feature type="domain" description="NolW-like" evidence="14">
    <location>
        <begin position="152"/>
        <end position="210"/>
    </location>
</feature>
<dbReference type="EMBL" id="AP017372">
    <property type="protein sequence ID" value="BAU57925.1"/>
    <property type="molecule type" value="Genomic_DNA"/>
</dbReference>
<feature type="transmembrane region" description="Helical" evidence="12">
    <location>
        <begin position="18"/>
        <end position="35"/>
    </location>
</feature>
<dbReference type="Proteomes" id="UP000218890">
    <property type="component" value="Chromosome"/>
</dbReference>
<evidence type="ECO:0000259" key="13">
    <source>
        <dbReference type="Pfam" id="PF00263"/>
    </source>
</evidence>
<dbReference type="NCBIfam" id="TIGR02517">
    <property type="entry name" value="type_II_gspD"/>
    <property type="match status" value="1"/>
</dbReference>
<evidence type="ECO:0000256" key="1">
    <source>
        <dbReference type="ARBA" id="ARBA00004442"/>
    </source>
</evidence>
<dbReference type="GO" id="GO:0015627">
    <property type="term" value="C:type II protein secretion system complex"/>
    <property type="evidence" value="ECO:0007669"/>
    <property type="project" value="InterPro"/>
</dbReference>
<dbReference type="RefSeq" id="WP_096409277.1">
    <property type="nucleotide sequence ID" value="NZ_AP017372.2"/>
</dbReference>
<evidence type="ECO:0000313" key="17">
    <source>
        <dbReference type="Proteomes" id="UP000218890"/>
    </source>
</evidence>
<keyword evidence="9" id="KW-0998">Cell outer membrane</keyword>
<keyword evidence="8 12" id="KW-0472">Membrane</keyword>
<evidence type="ECO:0000256" key="12">
    <source>
        <dbReference type="SAM" id="Phobius"/>
    </source>
</evidence>
<evidence type="ECO:0000256" key="9">
    <source>
        <dbReference type="ARBA" id="ARBA00023237"/>
    </source>
</evidence>
<gene>
    <name evidence="16" type="primary">gspD_1</name>
    <name evidence="16" type="ORF">HH1059_12290</name>
</gene>
<comment type="subcellular location">
    <subcellularLocation>
        <location evidence="1 10">Cell outer membrane</location>
    </subcellularLocation>
</comment>
<comment type="similarity">
    <text evidence="2">Belongs to the bacterial secretin family. GSP D subfamily.</text>
</comment>
<dbReference type="PANTHER" id="PTHR30332:SF24">
    <property type="entry name" value="SECRETIN GSPD-RELATED"/>
    <property type="match status" value="1"/>
</dbReference>
<dbReference type="InterPro" id="IPR013356">
    <property type="entry name" value="T2SS_GspD"/>
</dbReference>
<name>A0A110B1Z4_HALHR</name>
<proteinExistence type="inferred from homology"/>
<dbReference type="InterPro" id="IPR004846">
    <property type="entry name" value="T2SS/T3SS_dom"/>
</dbReference>
<evidence type="ECO:0000259" key="15">
    <source>
        <dbReference type="Pfam" id="PF21305"/>
    </source>
</evidence>
<protein>
    <submittedName>
        <fullName evidence="16">General secretion pathway protein D</fullName>
    </submittedName>
</protein>
<feature type="domain" description="NolW-like" evidence="14">
    <location>
        <begin position="287"/>
        <end position="355"/>
    </location>
</feature>
<evidence type="ECO:0000256" key="7">
    <source>
        <dbReference type="ARBA" id="ARBA00022927"/>
    </source>
</evidence>
<dbReference type="Pfam" id="PF00263">
    <property type="entry name" value="Secretin"/>
    <property type="match status" value="1"/>
</dbReference>
<feature type="domain" description="GspD-like N0" evidence="15">
    <location>
        <begin position="56"/>
        <end position="125"/>
    </location>
</feature>
<keyword evidence="12" id="KW-1133">Transmembrane helix</keyword>
<evidence type="ECO:0000256" key="4">
    <source>
        <dbReference type="ARBA" id="ARBA00022452"/>
    </source>
</evidence>
<evidence type="ECO:0000256" key="11">
    <source>
        <dbReference type="SAM" id="MobiDB-lite"/>
    </source>
</evidence>
<evidence type="ECO:0000256" key="5">
    <source>
        <dbReference type="ARBA" id="ARBA00022692"/>
    </source>
</evidence>
<keyword evidence="17" id="KW-1185">Reference proteome</keyword>
<dbReference type="Pfam" id="PF03958">
    <property type="entry name" value="Secretin_N"/>
    <property type="match status" value="3"/>
</dbReference>
<keyword evidence="7" id="KW-0653">Protein transport</keyword>
<evidence type="ECO:0000256" key="8">
    <source>
        <dbReference type="ARBA" id="ARBA00023136"/>
    </source>
</evidence>
<dbReference type="InterPro" id="IPR001775">
    <property type="entry name" value="GspD/PilQ"/>
</dbReference>
<dbReference type="PRINTS" id="PR00811">
    <property type="entry name" value="BCTERIALGSPD"/>
</dbReference>
<reference evidence="16" key="1">
    <citation type="submission" date="2016-02" db="EMBL/GenBank/DDBJ databases">
        <title>Halorhodospira halochloris DSM-1059 complete genome, version 2.</title>
        <authorList>
            <person name="Tsukatani Y."/>
        </authorList>
    </citation>
    <scope>NUCLEOTIDE SEQUENCE</scope>
    <source>
        <strain evidence="16">DSM 1059</strain>
    </source>
</reference>
<dbReference type="Pfam" id="PF21305">
    <property type="entry name" value="type_II_gspD_N0"/>
    <property type="match status" value="1"/>
</dbReference>
<keyword evidence="5 12" id="KW-0812">Transmembrane</keyword>
<dbReference type="InterPro" id="IPR049371">
    <property type="entry name" value="GspD-like_N0"/>
</dbReference>
<dbReference type="PANTHER" id="PTHR30332">
    <property type="entry name" value="PROBABLE GENERAL SECRETION PATHWAY PROTEIN D"/>
    <property type="match status" value="1"/>
</dbReference>
<accession>A0A110B1Z4</accession>
<evidence type="ECO:0000313" key="16">
    <source>
        <dbReference type="EMBL" id="BAU57925.1"/>
    </source>
</evidence>
<feature type="region of interest" description="Disordered" evidence="11">
    <location>
        <begin position="646"/>
        <end position="670"/>
    </location>
</feature>
<keyword evidence="4" id="KW-1134">Transmembrane beta strand</keyword>
<feature type="domain" description="Type II/III secretion system secretin-like" evidence="13">
    <location>
        <begin position="434"/>
        <end position="595"/>
    </location>
</feature>
<evidence type="ECO:0000259" key="14">
    <source>
        <dbReference type="Pfam" id="PF03958"/>
    </source>
</evidence>
<evidence type="ECO:0000256" key="6">
    <source>
        <dbReference type="ARBA" id="ARBA00022729"/>
    </source>
</evidence>
<evidence type="ECO:0000256" key="3">
    <source>
        <dbReference type="ARBA" id="ARBA00022448"/>
    </source>
</evidence>
<dbReference type="OrthoDB" id="9775455at2"/>
<evidence type="ECO:0000256" key="10">
    <source>
        <dbReference type="RuleBase" id="RU004004"/>
    </source>
</evidence>
<keyword evidence="6" id="KW-0732">Signal</keyword>
<sequence length="670" mass="72568">MFSLNNNQNHHNTTYPRVIYAAYVLLSVLALIYTTNLQADKTDGDPWAEGDGGVTLNFEDADIESVVAMVAERTGRNFIVDPRVSGEITIISHHPVDDQQLYQVFLSALQIHGFAAIPVDGAIRIVPKNIAKRDQVPVDEGETAHGEYDFVTRVIEVEHSEAGELVPLLRPLISDEAELAAYQETNTLIISESAGNIERIKRILAQVDRDTSGTTEVIRLDNASASEMVEMVTDIEPEERAGRRLVLTADERSNSVLVAGDPTRRSAVLKLIEELDEQLSEEEGTAVSYLRYADAEEIVPVLEGLAEGMMDGAEEMADISIHAHESTNSLVIDGPPDAVESLRSVVNRLDVRRAQVHVEAIIAEVSADRERELGVQWGALGERGVGVINFGAAGEGSLSNIARAVEEGTPPGVSGITAGAADRGGNLGAMLRVLASHSDTNILSTPSIMTMDNEEAEIVVGQNVPFVTGRAIEESGQAFSSIQREDVGIQLRIVPQINEGDALKLEIEKEISGVEDPPDGAEDLVTSMRSITTTAMVDDGQIIVLGGLIDDQVSAGTQRVPGLSSIPFLGRLFRYEQADQQKQNLMVFIRPRIVENRDDARAVTSPKYTMMRNRQLASQQRGVGYMDGNDVPVLEEAADLMSLPPAYEEQAGVSDHDAGGRIGRPPRPGH</sequence>
<dbReference type="InterPro" id="IPR050810">
    <property type="entry name" value="Bact_Secretion_Sys_Channel"/>
</dbReference>
<keyword evidence="3 10" id="KW-0813">Transport</keyword>
<dbReference type="GO" id="GO:0015628">
    <property type="term" value="P:protein secretion by the type II secretion system"/>
    <property type="evidence" value="ECO:0007669"/>
    <property type="project" value="InterPro"/>
</dbReference>
<dbReference type="InterPro" id="IPR005644">
    <property type="entry name" value="NolW-like"/>
</dbReference>
<dbReference type="GO" id="GO:0009279">
    <property type="term" value="C:cell outer membrane"/>
    <property type="evidence" value="ECO:0007669"/>
    <property type="project" value="UniProtKB-SubCell"/>
</dbReference>
<organism evidence="16 17">
    <name type="scientific">Halorhodospira halochloris</name>
    <name type="common">Ectothiorhodospira halochloris</name>
    <dbReference type="NCBI Taxonomy" id="1052"/>
    <lineage>
        <taxon>Bacteria</taxon>
        <taxon>Pseudomonadati</taxon>
        <taxon>Pseudomonadota</taxon>
        <taxon>Gammaproteobacteria</taxon>
        <taxon>Chromatiales</taxon>
        <taxon>Ectothiorhodospiraceae</taxon>
        <taxon>Halorhodospira</taxon>
    </lineage>
</organism>